<proteinExistence type="predicted"/>
<dbReference type="Proteomes" id="UP000233551">
    <property type="component" value="Unassembled WGS sequence"/>
</dbReference>
<protein>
    <submittedName>
        <fullName evidence="2">Uncharacterized protein</fullName>
    </submittedName>
</protein>
<keyword evidence="3" id="KW-1185">Reference proteome</keyword>
<dbReference type="AlphaFoldDB" id="A0A2I0IZY5"/>
<sequence length="104" mass="12024">MTLTMLCGLEFRFVEARMCATDHTAWECPPSQRHVMDTRRRRSRSSGQGIDPSSSRLSWPDHDGRFTVWTEPMTCEAPLVSRTRKPTRPIPTLRLFAYRLGSLQ</sequence>
<feature type="region of interest" description="Disordered" evidence="1">
    <location>
        <begin position="29"/>
        <end position="62"/>
    </location>
</feature>
<accession>A0A2I0IZY5</accession>
<gene>
    <name evidence="2" type="ORF">CRG98_030079</name>
</gene>
<evidence type="ECO:0000256" key="1">
    <source>
        <dbReference type="SAM" id="MobiDB-lite"/>
    </source>
</evidence>
<evidence type="ECO:0000313" key="2">
    <source>
        <dbReference type="EMBL" id="PKI49542.1"/>
    </source>
</evidence>
<feature type="compositionally biased region" description="Polar residues" evidence="1">
    <location>
        <begin position="47"/>
        <end position="57"/>
    </location>
</feature>
<organism evidence="2 3">
    <name type="scientific">Punica granatum</name>
    <name type="common">Pomegranate</name>
    <dbReference type="NCBI Taxonomy" id="22663"/>
    <lineage>
        <taxon>Eukaryota</taxon>
        <taxon>Viridiplantae</taxon>
        <taxon>Streptophyta</taxon>
        <taxon>Embryophyta</taxon>
        <taxon>Tracheophyta</taxon>
        <taxon>Spermatophyta</taxon>
        <taxon>Magnoliopsida</taxon>
        <taxon>eudicotyledons</taxon>
        <taxon>Gunneridae</taxon>
        <taxon>Pentapetalae</taxon>
        <taxon>rosids</taxon>
        <taxon>malvids</taxon>
        <taxon>Myrtales</taxon>
        <taxon>Lythraceae</taxon>
        <taxon>Punica</taxon>
    </lineage>
</organism>
<evidence type="ECO:0000313" key="3">
    <source>
        <dbReference type="Proteomes" id="UP000233551"/>
    </source>
</evidence>
<reference evidence="2 3" key="1">
    <citation type="submission" date="2017-11" db="EMBL/GenBank/DDBJ databases">
        <title>De-novo sequencing of pomegranate (Punica granatum L.) genome.</title>
        <authorList>
            <person name="Akparov Z."/>
            <person name="Amiraslanov A."/>
            <person name="Hajiyeva S."/>
            <person name="Abbasov M."/>
            <person name="Kaur K."/>
            <person name="Hamwieh A."/>
            <person name="Solovyev V."/>
            <person name="Salamov A."/>
            <person name="Braich B."/>
            <person name="Kosarev P."/>
            <person name="Mahmoud A."/>
            <person name="Hajiyev E."/>
            <person name="Babayeva S."/>
            <person name="Izzatullayeva V."/>
            <person name="Mammadov A."/>
            <person name="Mammadov A."/>
            <person name="Sharifova S."/>
            <person name="Ojaghi J."/>
            <person name="Eynullazada K."/>
            <person name="Bayramov B."/>
            <person name="Abdulazimova A."/>
            <person name="Shahmuradov I."/>
        </authorList>
    </citation>
    <scope>NUCLEOTIDE SEQUENCE [LARGE SCALE GENOMIC DNA]</scope>
    <source>
        <strain evidence="3">cv. AG2017</strain>
        <tissue evidence="2">Leaf</tissue>
    </source>
</reference>
<name>A0A2I0IZY5_PUNGR</name>
<dbReference type="EMBL" id="PGOL01002235">
    <property type="protein sequence ID" value="PKI49542.1"/>
    <property type="molecule type" value="Genomic_DNA"/>
</dbReference>
<comment type="caution">
    <text evidence="2">The sequence shown here is derived from an EMBL/GenBank/DDBJ whole genome shotgun (WGS) entry which is preliminary data.</text>
</comment>